<organism evidence="2 3">
    <name type="scientific">Trifolium medium</name>
    <dbReference type="NCBI Taxonomy" id="97028"/>
    <lineage>
        <taxon>Eukaryota</taxon>
        <taxon>Viridiplantae</taxon>
        <taxon>Streptophyta</taxon>
        <taxon>Embryophyta</taxon>
        <taxon>Tracheophyta</taxon>
        <taxon>Spermatophyta</taxon>
        <taxon>Magnoliopsida</taxon>
        <taxon>eudicotyledons</taxon>
        <taxon>Gunneridae</taxon>
        <taxon>Pentapetalae</taxon>
        <taxon>rosids</taxon>
        <taxon>fabids</taxon>
        <taxon>Fabales</taxon>
        <taxon>Fabaceae</taxon>
        <taxon>Papilionoideae</taxon>
        <taxon>50 kb inversion clade</taxon>
        <taxon>NPAAA clade</taxon>
        <taxon>Hologalegina</taxon>
        <taxon>IRL clade</taxon>
        <taxon>Trifolieae</taxon>
        <taxon>Trifolium</taxon>
    </lineage>
</organism>
<accession>A0A392SH54</accession>
<dbReference type="AlphaFoldDB" id="A0A392SH54"/>
<dbReference type="EMBL" id="LXQA010377099">
    <property type="protein sequence ID" value="MCI47792.1"/>
    <property type="molecule type" value="Genomic_DNA"/>
</dbReference>
<evidence type="ECO:0000259" key="1">
    <source>
        <dbReference type="Pfam" id="PF02721"/>
    </source>
</evidence>
<keyword evidence="3" id="KW-1185">Reference proteome</keyword>
<dbReference type="Pfam" id="PF02721">
    <property type="entry name" value="DUF223"/>
    <property type="match status" value="1"/>
</dbReference>
<feature type="domain" description="Replication protein A 70 kDa DNA-binding subunit B/D first OB fold" evidence="1">
    <location>
        <begin position="27"/>
        <end position="69"/>
    </location>
</feature>
<comment type="caution">
    <text evidence="2">The sequence shown here is derived from an EMBL/GenBank/DDBJ whole genome shotgun (WGS) entry which is preliminary data.</text>
</comment>
<dbReference type="Gene3D" id="2.40.50.140">
    <property type="entry name" value="Nucleic acid-binding proteins"/>
    <property type="match status" value="1"/>
</dbReference>
<evidence type="ECO:0000313" key="3">
    <source>
        <dbReference type="Proteomes" id="UP000265520"/>
    </source>
</evidence>
<sequence>MEKGSSSKKLHCLPDKMEKGGYGKKIDWLADISPGKESWRIIVRVIRLWKVAAFQNPCEPYTLEMVLLDFNVSF</sequence>
<name>A0A392SH54_9FABA</name>
<dbReference type="InterPro" id="IPR003871">
    <property type="entry name" value="RFA1B/D_OB_1st"/>
</dbReference>
<dbReference type="InterPro" id="IPR012340">
    <property type="entry name" value="NA-bd_OB-fold"/>
</dbReference>
<protein>
    <submittedName>
        <fullName evidence="2">Replication factor A protein</fullName>
    </submittedName>
</protein>
<reference evidence="2 3" key="1">
    <citation type="journal article" date="2018" name="Front. Plant Sci.">
        <title>Red Clover (Trifolium pratense) and Zigzag Clover (T. medium) - A Picture of Genomic Similarities and Differences.</title>
        <authorList>
            <person name="Dluhosova J."/>
            <person name="Istvanek J."/>
            <person name="Nedelnik J."/>
            <person name="Repkova J."/>
        </authorList>
    </citation>
    <scope>NUCLEOTIDE SEQUENCE [LARGE SCALE GENOMIC DNA]</scope>
    <source>
        <strain evidence="3">cv. 10/8</strain>
        <tissue evidence="2">Leaf</tissue>
    </source>
</reference>
<dbReference type="Proteomes" id="UP000265520">
    <property type="component" value="Unassembled WGS sequence"/>
</dbReference>
<evidence type="ECO:0000313" key="2">
    <source>
        <dbReference type="EMBL" id="MCI47792.1"/>
    </source>
</evidence>
<proteinExistence type="predicted"/>